<reference evidence="1" key="1">
    <citation type="journal article" date="2023" name="IScience">
        <title>Live-bearing cockroach genome reveals convergent evolutionary mechanisms linked to viviparity in insects and beyond.</title>
        <authorList>
            <person name="Fouks B."/>
            <person name="Harrison M.C."/>
            <person name="Mikhailova A.A."/>
            <person name="Marchal E."/>
            <person name="English S."/>
            <person name="Carruthers M."/>
            <person name="Jennings E.C."/>
            <person name="Chiamaka E.L."/>
            <person name="Frigard R.A."/>
            <person name="Pippel M."/>
            <person name="Attardo G.M."/>
            <person name="Benoit J.B."/>
            <person name="Bornberg-Bauer E."/>
            <person name="Tobe S.S."/>
        </authorList>
    </citation>
    <scope>NUCLEOTIDE SEQUENCE</scope>
    <source>
        <strain evidence="1">Stay&amp;Tobe</strain>
    </source>
</reference>
<dbReference type="AlphaFoldDB" id="A0AAD7ZQN1"/>
<reference evidence="1" key="2">
    <citation type="submission" date="2023-05" db="EMBL/GenBank/DDBJ databases">
        <authorList>
            <person name="Fouks B."/>
        </authorList>
    </citation>
    <scope>NUCLEOTIDE SEQUENCE</scope>
    <source>
        <strain evidence="1">Stay&amp;Tobe</strain>
        <tissue evidence="1">Testes</tissue>
    </source>
</reference>
<dbReference type="Proteomes" id="UP001233999">
    <property type="component" value="Unassembled WGS sequence"/>
</dbReference>
<organism evidence="1 2">
    <name type="scientific">Diploptera punctata</name>
    <name type="common">Pacific beetle cockroach</name>
    <dbReference type="NCBI Taxonomy" id="6984"/>
    <lineage>
        <taxon>Eukaryota</taxon>
        <taxon>Metazoa</taxon>
        <taxon>Ecdysozoa</taxon>
        <taxon>Arthropoda</taxon>
        <taxon>Hexapoda</taxon>
        <taxon>Insecta</taxon>
        <taxon>Pterygota</taxon>
        <taxon>Neoptera</taxon>
        <taxon>Polyneoptera</taxon>
        <taxon>Dictyoptera</taxon>
        <taxon>Blattodea</taxon>
        <taxon>Blaberoidea</taxon>
        <taxon>Blaberidae</taxon>
        <taxon>Diplopterinae</taxon>
        <taxon>Diploptera</taxon>
    </lineage>
</organism>
<feature type="non-terminal residue" evidence="1">
    <location>
        <position position="1"/>
    </location>
</feature>
<evidence type="ECO:0000313" key="1">
    <source>
        <dbReference type="EMBL" id="KAJ9584856.1"/>
    </source>
</evidence>
<protein>
    <submittedName>
        <fullName evidence="1">Uncharacterized protein</fullName>
    </submittedName>
</protein>
<gene>
    <name evidence="1" type="ORF">L9F63_020798</name>
</gene>
<dbReference type="EMBL" id="JASPKZ010007349">
    <property type="protein sequence ID" value="KAJ9584856.1"/>
    <property type="molecule type" value="Genomic_DNA"/>
</dbReference>
<name>A0AAD7ZQN1_DIPPU</name>
<feature type="non-terminal residue" evidence="1">
    <location>
        <position position="101"/>
    </location>
</feature>
<comment type="caution">
    <text evidence="1">The sequence shown here is derived from an EMBL/GenBank/DDBJ whole genome shotgun (WGS) entry which is preliminary data.</text>
</comment>
<keyword evidence="2" id="KW-1185">Reference proteome</keyword>
<proteinExistence type="predicted"/>
<evidence type="ECO:0000313" key="2">
    <source>
        <dbReference type="Proteomes" id="UP001233999"/>
    </source>
</evidence>
<sequence>DFNLSCSCKVPPQQLSAFSASPLQKVEDGAFSTLPTSLSRVETLVNNRHLREAKHVTAEVNDEIVETTSVTRDQIHIAAGKFEDVKTFLEFVDEGSFPHTY</sequence>
<accession>A0AAD7ZQN1</accession>